<dbReference type="VEuPathDB" id="TriTrypDB:TcIL3000.11.14580"/>
<evidence type="ECO:0000256" key="9">
    <source>
        <dbReference type="ARBA" id="ARBA00051693"/>
    </source>
</evidence>
<evidence type="ECO:0000256" key="5">
    <source>
        <dbReference type="ARBA" id="ARBA00038035"/>
    </source>
</evidence>
<dbReference type="GO" id="GO:0004708">
    <property type="term" value="F:MAP kinase kinase activity"/>
    <property type="evidence" value="ECO:0007669"/>
    <property type="project" value="UniProtKB-EC"/>
</dbReference>
<sequence>MRTRKAPPAPPGFVLDLPPPSVGDEVPVQQRTELVINVDDANISPIITMEGELPSGKFVHVSNTNLFVLIDGMSTLTEGKGVHKEDVKTGHVVAPGTSLTPEKISTPIRPPICDTAVDSIKEAIRDIERENNDVFPELTSSCSILPASGGPTPTNLIPVANTRWNRIKKRCYRNCGVVARSVVPPQYAALFNSNRNQTHITGIYYGVPLGECGSVRGRMPVAAGAVRGFLPRCILSEADEAILLREPNKPNNASSKGGSIVSATVSHSSTSSLPIDAVSVKPDDKTKNEKYSKQRQPLRSNRKSSSSDEIGRTNRSFNLEDVVVLELTGKGTQGAVYRVRLDNMLYALKCIDMKEVIEATSQVEQQSRKRGLVKELQMIRLQRSRKEPGYLLRLFHASVTLNDEKQQLHILMELMSFSVEDAQLMVSRIPHNEIMKLTQSTFRHHMTRSDRFQQKIDKLFNQPSASCRRLLGRHSYKVPEDWETGIDRQTPVPEVILSMLAADVLNGLRELHDDYSIVHCDIKPANILLDYDMMRFRLADFGCGCLMNPHNGKVQQVTVDLGSKLYKAPERLQDELYTTTSLQGGASHVEFTAAADVWSLGVTLLELSNGVHPCYPFKSDYWNYRNNLRLSCMVKPLSWSALLGDFIVRCLMINAEDRWTVNMLLLHPFIERFSNVPREKLKVWMSRLKSVSETFQRRRQRELLEEHILLSTGMKGPDMYRHRSRSCWEKFTMFLKVAPHFQDDEKFPHLR</sequence>
<evidence type="ECO:0000256" key="7">
    <source>
        <dbReference type="ARBA" id="ARBA00049014"/>
    </source>
</evidence>
<organism evidence="12">
    <name type="scientific">Trypanosoma congolense (strain IL3000)</name>
    <dbReference type="NCBI Taxonomy" id="1068625"/>
    <lineage>
        <taxon>Eukaryota</taxon>
        <taxon>Discoba</taxon>
        <taxon>Euglenozoa</taxon>
        <taxon>Kinetoplastea</taxon>
        <taxon>Metakinetoplastina</taxon>
        <taxon>Trypanosomatida</taxon>
        <taxon>Trypanosomatidae</taxon>
        <taxon>Trypanosoma</taxon>
        <taxon>Nannomonas</taxon>
    </lineage>
</organism>
<evidence type="ECO:0000259" key="11">
    <source>
        <dbReference type="PROSITE" id="PS50011"/>
    </source>
</evidence>
<dbReference type="SMART" id="SM00220">
    <property type="entry name" value="S_TKc"/>
    <property type="match status" value="1"/>
</dbReference>
<keyword evidence="1" id="KW-0808">Transferase</keyword>
<dbReference type="SUPFAM" id="SSF56112">
    <property type="entry name" value="Protein kinase-like (PK-like)"/>
    <property type="match status" value="1"/>
</dbReference>
<keyword evidence="2" id="KW-0547">Nucleotide-binding</keyword>
<dbReference type="Gene3D" id="1.10.510.10">
    <property type="entry name" value="Transferase(Phosphotransferase) domain 1"/>
    <property type="match status" value="1"/>
</dbReference>
<comment type="similarity">
    <text evidence="5">Belongs to the protein kinase superfamily. STE Ser/Thr protein kinase family. MAP kinase kinase subfamily.</text>
</comment>
<dbReference type="AlphaFoldDB" id="G0V2R9"/>
<keyword evidence="4" id="KW-0067">ATP-binding</keyword>
<feature type="region of interest" description="Disordered" evidence="10">
    <location>
        <begin position="272"/>
        <end position="312"/>
    </location>
</feature>
<evidence type="ECO:0000313" key="12">
    <source>
        <dbReference type="EMBL" id="CCC95941.1"/>
    </source>
</evidence>
<dbReference type="InterPro" id="IPR008271">
    <property type="entry name" value="Ser/Thr_kinase_AS"/>
</dbReference>
<accession>G0V2R9</accession>
<dbReference type="PROSITE" id="PS00108">
    <property type="entry name" value="PROTEIN_KINASE_ST"/>
    <property type="match status" value="1"/>
</dbReference>
<proteinExistence type="inferred from homology"/>
<evidence type="ECO:0000256" key="1">
    <source>
        <dbReference type="ARBA" id="ARBA00022679"/>
    </source>
</evidence>
<evidence type="ECO:0000256" key="6">
    <source>
        <dbReference type="ARBA" id="ARBA00038999"/>
    </source>
</evidence>
<dbReference type="PANTHER" id="PTHR48013:SF9">
    <property type="entry name" value="DUAL SPECIFICITY MITOGEN-ACTIVATED PROTEIN KINASE KINASE 5"/>
    <property type="match status" value="1"/>
</dbReference>
<evidence type="ECO:0000256" key="10">
    <source>
        <dbReference type="SAM" id="MobiDB-lite"/>
    </source>
</evidence>
<dbReference type="Gene3D" id="3.30.200.20">
    <property type="entry name" value="Phosphorylase Kinase, domain 1"/>
    <property type="match status" value="1"/>
</dbReference>
<feature type="compositionally biased region" description="Basic and acidic residues" evidence="10">
    <location>
        <begin position="281"/>
        <end position="292"/>
    </location>
</feature>
<dbReference type="PROSITE" id="PS50011">
    <property type="entry name" value="PROTEIN_KINASE_DOM"/>
    <property type="match status" value="1"/>
</dbReference>
<reference evidence="12" key="1">
    <citation type="journal article" date="2012" name="Proc. Natl. Acad. Sci. U.S.A.">
        <title>Antigenic diversity is generated by distinct evolutionary mechanisms in African trypanosome species.</title>
        <authorList>
            <person name="Jackson A.P."/>
            <person name="Berry A."/>
            <person name="Aslett M."/>
            <person name="Allison H.C."/>
            <person name="Burton P."/>
            <person name="Vavrova-Anderson J."/>
            <person name="Brown R."/>
            <person name="Browne H."/>
            <person name="Corton N."/>
            <person name="Hauser H."/>
            <person name="Gamble J."/>
            <person name="Gilderthorp R."/>
            <person name="Marcello L."/>
            <person name="McQuillan J."/>
            <person name="Otto T.D."/>
            <person name="Quail M.A."/>
            <person name="Sanders M.J."/>
            <person name="van Tonder A."/>
            <person name="Ginger M.L."/>
            <person name="Field M.C."/>
            <person name="Barry J.D."/>
            <person name="Hertz-Fowler C."/>
            <person name="Berriman M."/>
        </authorList>
    </citation>
    <scope>NUCLEOTIDE SEQUENCE</scope>
    <source>
        <strain evidence="12">IL3000</strain>
    </source>
</reference>
<evidence type="ECO:0000256" key="8">
    <source>
        <dbReference type="ARBA" id="ARBA00049299"/>
    </source>
</evidence>
<dbReference type="InterPro" id="IPR000719">
    <property type="entry name" value="Prot_kinase_dom"/>
</dbReference>
<comment type="catalytic activity">
    <reaction evidence="9">
        <text>L-tyrosyl-[protein] + ATP = O-phospho-L-tyrosyl-[protein] + ADP + H(+)</text>
        <dbReference type="Rhea" id="RHEA:10596"/>
        <dbReference type="Rhea" id="RHEA-COMP:10136"/>
        <dbReference type="Rhea" id="RHEA-COMP:20101"/>
        <dbReference type="ChEBI" id="CHEBI:15378"/>
        <dbReference type="ChEBI" id="CHEBI:30616"/>
        <dbReference type="ChEBI" id="CHEBI:46858"/>
        <dbReference type="ChEBI" id="CHEBI:61978"/>
        <dbReference type="ChEBI" id="CHEBI:456216"/>
        <dbReference type="EC" id="2.7.12.2"/>
    </reaction>
</comment>
<dbReference type="EC" id="2.7.12.2" evidence="6"/>
<dbReference type="GO" id="GO:0005524">
    <property type="term" value="F:ATP binding"/>
    <property type="evidence" value="ECO:0007669"/>
    <property type="project" value="UniProtKB-KW"/>
</dbReference>
<evidence type="ECO:0000256" key="3">
    <source>
        <dbReference type="ARBA" id="ARBA00022777"/>
    </source>
</evidence>
<keyword evidence="3" id="KW-0418">Kinase</keyword>
<comment type="catalytic activity">
    <reaction evidence="8">
        <text>L-threonyl-[protein] + ATP = O-phospho-L-threonyl-[protein] + ADP + H(+)</text>
        <dbReference type="Rhea" id="RHEA:46608"/>
        <dbReference type="Rhea" id="RHEA-COMP:11060"/>
        <dbReference type="Rhea" id="RHEA-COMP:11605"/>
        <dbReference type="ChEBI" id="CHEBI:15378"/>
        <dbReference type="ChEBI" id="CHEBI:30013"/>
        <dbReference type="ChEBI" id="CHEBI:30616"/>
        <dbReference type="ChEBI" id="CHEBI:61977"/>
        <dbReference type="ChEBI" id="CHEBI:456216"/>
        <dbReference type="EC" id="2.7.12.2"/>
    </reaction>
</comment>
<feature type="domain" description="Protein kinase" evidence="11">
    <location>
        <begin position="322"/>
        <end position="670"/>
    </location>
</feature>
<protein>
    <recommendedName>
        <fullName evidence="6">mitogen-activated protein kinase kinase</fullName>
        <ecNumber evidence="6">2.7.12.2</ecNumber>
    </recommendedName>
</protein>
<dbReference type="PANTHER" id="PTHR48013">
    <property type="entry name" value="DUAL SPECIFICITY MITOGEN-ACTIVATED PROTEIN KINASE KINASE 5-RELATED"/>
    <property type="match status" value="1"/>
</dbReference>
<dbReference type="FunFam" id="1.10.510.10:FF:001475">
    <property type="entry name" value="Protein kinase, putative"/>
    <property type="match status" value="1"/>
</dbReference>
<dbReference type="Pfam" id="PF00069">
    <property type="entry name" value="Pkinase"/>
    <property type="match status" value="1"/>
</dbReference>
<dbReference type="EMBL" id="HE575324">
    <property type="protein sequence ID" value="CCC95941.1"/>
    <property type="molecule type" value="Genomic_DNA"/>
</dbReference>
<dbReference type="InterPro" id="IPR011009">
    <property type="entry name" value="Kinase-like_dom_sf"/>
</dbReference>
<comment type="catalytic activity">
    <reaction evidence="7">
        <text>L-seryl-[protein] + ATP = O-phospho-L-seryl-[protein] + ADP + H(+)</text>
        <dbReference type="Rhea" id="RHEA:17989"/>
        <dbReference type="Rhea" id="RHEA-COMP:9863"/>
        <dbReference type="Rhea" id="RHEA-COMP:11604"/>
        <dbReference type="ChEBI" id="CHEBI:15378"/>
        <dbReference type="ChEBI" id="CHEBI:29999"/>
        <dbReference type="ChEBI" id="CHEBI:30616"/>
        <dbReference type="ChEBI" id="CHEBI:83421"/>
        <dbReference type="ChEBI" id="CHEBI:456216"/>
        <dbReference type="EC" id="2.7.12.2"/>
    </reaction>
</comment>
<evidence type="ECO:0000256" key="2">
    <source>
        <dbReference type="ARBA" id="ARBA00022741"/>
    </source>
</evidence>
<evidence type="ECO:0000256" key="4">
    <source>
        <dbReference type="ARBA" id="ARBA00022840"/>
    </source>
</evidence>
<name>G0V2R9_TRYCI</name>
<gene>
    <name evidence="12" type="ORF">TCIL3000_11_14580</name>
</gene>
<feature type="compositionally biased region" description="Polar residues" evidence="10">
    <location>
        <begin position="294"/>
        <end position="304"/>
    </location>
</feature>